<accession>A0A1K1R332</accession>
<organism evidence="6 7">
    <name type="scientific">Cellulophaga fucicola</name>
    <dbReference type="NCBI Taxonomy" id="76595"/>
    <lineage>
        <taxon>Bacteria</taxon>
        <taxon>Pseudomonadati</taxon>
        <taxon>Bacteroidota</taxon>
        <taxon>Flavobacteriia</taxon>
        <taxon>Flavobacteriales</taxon>
        <taxon>Flavobacteriaceae</taxon>
        <taxon>Cellulophaga</taxon>
    </lineage>
</organism>
<dbReference type="PROSITE" id="PS51257">
    <property type="entry name" value="PROKAR_LIPOPROTEIN"/>
    <property type="match status" value="1"/>
</dbReference>
<feature type="domain" description="Sulfatase N-terminal" evidence="5">
    <location>
        <begin position="36"/>
        <end position="352"/>
    </location>
</feature>
<evidence type="ECO:0000259" key="5">
    <source>
        <dbReference type="Pfam" id="PF00884"/>
    </source>
</evidence>
<dbReference type="PANTHER" id="PTHR42693:SF53">
    <property type="entry name" value="ENDO-4-O-SULFATASE"/>
    <property type="match status" value="1"/>
</dbReference>
<dbReference type="AlphaFoldDB" id="A0A1K1R332"/>
<dbReference type="InterPro" id="IPR017850">
    <property type="entry name" value="Alkaline_phosphatase_core_sf"/>
</dbReference>
<proteinExistence type="inferred from homology"/>
<evidence type="ECO:0000256" key="4">
    <source>
        <dbReference type="ARBA" id="ARBA00022837"/>
    </source>
</evidence>
<keyword evidence="3" id="KW-0378">Hydrolase</keyword>
<dbReference type="STRING" id="76595.SAMN05660313_03233"/>
<dbReference type="InterPro" id="IPR024607">
    <property type="entry name" value="Sulfatase_CS"/>
</dbReference>
<name>A0A1K1R332_9FLAO</name>
<dbReference type="InterPro" id="IPR050738">
    <property type="entry name" value="Sulfatase"/>
</dbReference>
<dbReference type="InterPro" id="IPR000917">
    <property type="entry name" value="Sulfatase_N"/>
</dbReference>
<dbReference type="OrthoDB" id="756520at2"/>
<dbReference type="GO" id="GO:0046872">
    <property type="term" value="F:metal ion binding"/>
    <property type="evidence" value="ECO:0007669"/>
    <property type="project" value="UniProtKB-KW"/>
</dbReference>
<sequence>MSLSNKSYVLGIICLAFLFSCQSKKQDVIAKYTTKPNVILVVTDDQGYGDVGAHGNSVIQTPNIDKLYSESYHLTNFHVSPTCAPTRAALMTGRYANSTGVWHTVGGWSILREKEKTLGNMFAEAGYSTAAFGKWHLGDNYPFRPEDRGFQETVMHGGGGVQQTPDYWNNTYFNDTYFHNGKPEKYNGYCTDVFFNEAINFIQKSKDKPFFCYIAPNAPHGPYNVPKAYYNLYKDLNDTILADTQKRFYGMITNIDDNFGKLRKKLTELKIADNTILIFMTDNGTSAGYYNKKGIVTGYNAGMRGAKGSHYDGGHRVPFFIYWKDGKISTAKDIHTLTAQIDILPTLAELCNIDLPKNHLNIDGQSLVSILNGKDTLNNRLLITDSQRVQNPKKWKSSAVMQNKWRLINGKELYDVSTDIGQRNNIAATNKEKVAEMRSFYNSWWTQVSKDFDKEIYFKIGTTKENPITLTAHDTHGEETMQPWNQVLIRQGKIGKGYWSVDVLEEGNYKVSLRRYPVESNLAINTSTPPITTKEIVGLEKDIPEGKNLNYNKASIEFKDQIVSEIDVKENDLSANFNINLKAGKTKLYANFITKNGEKNVAYYVYIKKL</sequence>
<dbReference type="Gene3D" id="3.40.720.10">
    <property type="entry name" value="Alkaline Phosphatase, subunit A"/>
    <property type="match status" value="1"/>
</dbReference>
<dbReference type="PROSITE" id="PS00523">
    <property type="entry name" value="SULFATASE_1"/>
    <property type="match status" value="1"/>
</dbReference>
<keyword evidence="2" id="KW-0479">Metal-binding</keyword>
<dbReference type="GO" id="GO:0004065">
    <property type="term" value="F:arylsulfatase activity"/>
    <property type="evidence" value="ECO:0007669"/>
    <property type="project" value="TreeGrafter"/>
</dbReference>
<dbReference type="EMBL" id="FPIY01000006">
    <property type="protein sequence ID" value="SFW66267.1"/>
    <property type="molecule type" value="Genomic_DNA"/>
</dbReference>
<keyword evidence="4" id="KW-0106">Calcium</keyword>
<dbReference type="SUPFAM" id="SSF53649">
    <property type="entry name" value="Alkaline phosphatase-like"/>
    <property type="match status" value="1"/>
</dbReference>
<dbReference type="Gene3D" id="3.30.1120.10">
    <property type="match status" value="1"/>
</dbReference>
<evidence type="ECO:0000256" key="2">
    <source>
        <dbReference type="ARBA" id="ARBA00022723"/>
    </source>
</evidence>
<comment type="similarity">
    <text evidence="1">Belongs to the sulfatase family.</text>
</comment>
<evidence type="ECO:0000256" key="3">
    <source>
        <dbReference type="ARBA" id="ARBA00022801"/>
    </source>
</evidence>
<dbReference type="FunFam" id="3.40.720.10:FF:000070">
    <property type="entry name" value="Arylsulfatase A"/>
    <property type="match status" value="1"/>
</dbReference>
<dbReference type="Pfam" id="PF00884">
    <property type="entry name" value="Sulfatase"/>
    <property type="match status" value="1"/>
</dbReference>
<dbReference type="PANTHER" id="PTHR42693">
    <property type="entry name" value="ARYLSULFATASE FAMILY MEMBER"/>
    <property type="match status" value="1"/>
</dbReference>
<keyword evidence="7" id="KW-1185">Reference proteome</keyword>
<evidence type="ECO:0000256" key="1">
    <source>
        <dbReference type="ARBA" id="ARBA00008779"/>
    </source>
</evidence>
<dbReference type="CDD" id="cd16146">
    <property type="entry name" value="ARS_like"/>
    <property type="match status" value="1"/>
</dbReference>
<reference evidence="7" key="1">
    <citation type="submission" date="2016-11" db="EMBL/GenBank/DDBJ databases">
        <authorList>
            <person name="Varghese N."/>
            <person name="Submissions S."/>
        </authorList>
    </citation>
    <scope>NUCLEOTIDE SEQUENCE [LARGE SCALE GENOMIC DNA]</scope>
    <source>
        <strain evidence="7">DSM 24786</strain>
    </source>
</reference>
<evidence type="ECO:0000313" key="6">
    <source>
        <dbReference type="EMBL" id="SFW66267.1"/>
    </source>
</evidence>
<dbReference type="Proteomes" id="UP000183257">
    <property type="component" value="Unassembled WGS sequence"/>
</dbReference>
<evidence type="ECO:0000313" key="7">
    <source>
        <dbReference type="Proteomes" id="UP000183257"/>
    </source>
</evidence>
<dbReference type="RefSeq" id="WP_072304847.1">
    <property type="nucleotide sequence ID" value="NZ_FPIY01000006.1"/>
</dbReference>
<gene>
    <name evidence="6" type="ORF">SAMN05660313_03233</name>
</gene>
<protein>
    <submittedName>
        <fullName evidence="6">Arylsulfatase A</fullName>
    </submittedName>
</protein>